<gene>
    <name evidence="2" type="ORF">I5731_18040</name>
</gene>
<evidence type="ECO:0000313" key="3">
    <source>
        <dbReference type="Proteomes" id="UP000631694"/>
    </source>
</evidence>
<dbReference type="Pfam" id="PF02620">
    <property type="entry name" value="YceD"/>
    <property type="match status" value="1"/>
</dbReference>
<feature type="region of interest" description="Disordered" evidence="1">
    <location>
        <begin position="156"/>
        <end position="193"/>
    </location>
</feature>
<protein>
    <submittedName>
        <fullName evidence="2">DUF177 domain-containing protein</fullName>
    </submittedName>
</protein>
<keyword evidence="3" id="KW-1185">Reference proteome</keyword>
<dbReference type="Proteomes" id="UP000631694">
    <property type="component" value="Unassembled WGS sequence"/>
</dbReference>
<evidence type="ECO:0000256" key="1">
    <source>
        <dbReference type="SAM" id="MobiDB-lite"/>
    </source>
</evidence>
<feature type="region of interest" description="Disordered" evidence="1">
    <location>
        <begin position="1"/>
        <end position="20"/>
    </location>
</feature>
<name>A0A931N058_9HYPH</name>
<accession>A0A931N058</accession>
<dbReference type="RefSeq" id="WP_197312807.1">
    <property type="nucleotide sequence ID" value="NZ_JADZLT010000056.1"/>
</dbReference>
<proteinExistence type="predicted"/>
<comment type="caution">
    <text evidence="2">The sequence shown here is derived from an EMBL/GenBank/DDBJ whole genome shotgun (WGS) entry which is preliminary data.</text>
</comment>
<evidence type="ECO:0000313" key="2">
    <source>
        <dbReference type="EMBL" id="MBH0239725.1"/>
    </source>
</evidence>
<dbReference type="EMBL" id="JADZLT010000056">
    <property type="protein sequence ID" value="MBH0239725.1"/>
    <property type="molecule type" value="Genomic_DNA"/>
</dbReference>
<dbReference type="InterPro" id="IPR003772">
    <property type="entry name" value="YceD"/>
</dbReference>
<reference evidence="2" key="1">
    <citation type="submission" date="2020-12" db="EMBL/GenBank/DDBJ databases">
        <title>Methylobrevis albus sp. nov., isolated from fresh water lack sediment.</title>
        <authorList>
            <person name="Zou Q."/>
        </authorList>
    </citation>
    <scope>NUCLEOTIDE SEQUENCE</scope>
    <source>
        <strain evidence="2">L22</strain>
    </source>
</reference>
<sequence>MTANSTGSSTPSRPPQFPFRRPFAIDGLPARGTPVVLTASAEELAALAADLDILGLEALKADLVVAPWRANGIKITGTVRARATQACVVTLDPVAQDIDETVDLRMLPAAEIEPQDDDEIEIDAEAADPPEPFHGDSIDLGHLVAEHVALGLDPYPRAPGASFEPRIEDDGTEPERPHPFAGLAALKRGDDER</sequence>
<dbReference type="AlphaFoldDB" id="A0A931N058"/>
<organism evidence="2 3">
    <name type="scientific">Methylobrevis albus</name>
    <dbReference type="NCBI Taxonomy" id="2793297"/>
    <lineage>
        <taxon>Bacteria</taxon>
        <taxon>Pseudomonadati</taxon>
        <taxon>Pseudomonadota</taxon>
        <taxon>Alphaproteobacteria</taxon>
        <taxon>Hyphomicrobiales</taxon>
        <taxon>Pleomorphomonadaceae</taxon>
        <taxon>Methylobrevis</taxon>
    </lineage>
</organism>
<feature type="compositionally biased region" description="Basic and acidic residues" evidence="1">
    <location>
        <begin position="165"/>
        <end position="178"/>
    </location>
</feature>